<dbReference type="RefSeq" id="WP_205292885.1">
    <property type="nucleotide sequence ID" value="NZ_CP074406.1"/>
</dbReference>
<gene>
    <name evidence="3" type="ORF">JK386_16820</name>
</gene>
<proteinExistence type="predicted"/>
<dbReference type="EMBL" id="JAERTX010000019">
    <property type="protein sequence ID" value="MBM9461566.1"/>
    <property type="molecule type" value="Genomic_DNA"/>
</dbReference>
<dbReference type="AlphaFoldDB" id="A0A938Y466"/>
<dbReference type="Proteomes" id="UP000663791">
    <property type="component" value="Unassembled WGS sequence"/>
</dbReference>
<feature type="transmembrane region" description="Helical" evidence="2">
    <location>
        <begin position="45"/>
        <end position="63"/>
    </location>
</feature>
<reference evidence="3" key="1">
    <citation type="submission" date="2021-01" db="EMBL/GenBank/DDBJ databases">
        <title>Novel species in genus Nocardioides.</title>
        <authorList>
            <person name="Zhang G."/>
        </authorList>
    </citation>
    <scope>NUCLEOTIDE SEQUENCE</scope>
    <source>
        <strain evidence="3">Zg-536</strain>
    </source>
</reference>
<keyword evidence="2" id="KW-1133">Transmembrane helix</keyword>
<feature type="region of interest" description="Disordered" evidence="1">
    <location>
        <begin position="1"/>
        <end position="36"/>
    </location>
</feature>
<keyword evidence="2" id="KW-0472">Membrane</keyword>
<evidence type="ECO:0000313" key="4">
    <source>
        <dbReference type="Proteomes" id="UP000663791"/>
    </source>
</evidence>
<protein>
    <submittedName>
        <fullName evidence="3">Uncharacterized protein</fullName>
    </submittedName>
</protein>
<organism evidence="3 4">
    <name type="scientific">Nocardioides faecalis</name>
    <dbReference type="NCBI Taxonomy" id="2803858"/>
    <lineage>
        <taxon>Bacteria</taxon>
        <taxon>Bacillati</taxon>
        <taxon>Actinomycetota</taxon>
        <taxon>Actinomycetes</taxon>
        <taxon>Propionibacteriales</taxon>
        <taxon>Nocardioidaceae</taxon>
        <taxon>Nocardioides</taxon>
    </lineage>
</organism>
<evidence type="ECO:0000256" key="1">
    <source>
        <dbReference type="SAM" id="MobiDB-lite"/>
    </source>
</evidence>
<evidence type="ECO:0000256" key="2">
    <source>
        <dbReference type="SAM" id="Phobius"/>
    </source>
</evidence>
<evidence type="ECO:0000313" key="3">
    <source>
        <dbReference type="EMBL" id="MBM9461566.1"/>
    </source>
</evidence>
<name>A0A938Y466_9ACTN</name>
<accession>A0A938Y466</accession>
<comment type="caution">
    <text evidence="3">The sequence shown here is derived from an EMBL/GenBank/DDBJ whole genome shotgun (WGS) entry which is preliminary data.</text>
</comment>
<sequence length="635" mass="66657">MTDPTDDPAGTPIEGPTDGAAVGPPGSPADGRAGGAGVGGWAPRGALIFLVVALLVVALAALLRPSWFGADPADDVAPDRRFSTTLLDLGVEDGIRLSDDNGTSASFTLPVPVDSRLEDPVLRLRGTTEVAESGTVFLRVLVDGVAAYVAELPRGTKDLDADVDLPASSVRDGQVQVQVRLTGNLGQRRCNLTTDLGSLVVLDPKRTRVLGELDERLQTVRDQVADLAHEVTLVLPGKPDQKWFELAARLGAFLTQQGHVIDFADKVPKHPGSLVLLGSLEDLADLGWNPVDGDGTVQAGQKGDRPVLGVIEPAADVVPTFMTTDVVRTADTGVASPRTVDLEQLEGKQVTLNDLGVDTPVVPITDRRSWRVPYTLADLPGGSVPTALRLDMLVPPTVDDARWWVQVRLNDDLAQSIQLPGAGRQRVTATLPAGAELLRNEVVITLLRDRDVGGCDVRQTSYDVQLLPASALVLGGTGAGLTTVPATFADGFDVILPTAALDDPTVSLDALVPTLAEFSGWRRNTAFDWDAAPSARPFLLFGDTPPELSPLVTVADGRITSTGLDISTFAQGLVVQTVRSQTQAGLIVTPVGEPGPDVPDYGREVARLVADGPSVIVNADGRVVSVPAVRAESGG</sequence>
<keyword evidence="4" id="KW-1185">Reference proteome</keyword>
<keyword evidence="2" id="KW-0812">Transmembrane</keyword>